<accession>A0A2M8RCU2</accession>
<dbReference type="SUPFAM" id="SSF53756">
    <property type="entry name" value="UDP-Glycosyltransferase/glycogen phosphorylase"/>
    <property type="match status" value="1"/>
</dbReference>
<dbReference type="RefSeq" id="WP_100231588.1">
    <property type="nucleotide sequence ID" value="NZ_PGVG01000005.1"/>
</dbReference>
<dbReference type="InterPro" id="IPR001296">
    <property type="entry name" value="Glyco_trans_1"/>
</dbReference>
<keyword evidence="3" id="KW-1185">Reference proteome</keyword>
<reference evidence="2 3" key="1">
    <citation type="submission" date="2017-11" db="EMBL/GenBank/DDBJ databases">
        <title>Bradyrhizobium forestalis sp. nov., an efficient nitrogen-fixing bacterium isolated from nodules of forest legume species in the Amazon.</title>
        <authorList>
            <person name="Costa E.M."/>
            <person name="Guimaraes A."/>
            <person name="Carvalho T.S."/>
            <person name="Rodrigues T.L."/>
            <person name="Ribeiro P.R.A."/>
            <person name="Lebbe L."/>
            <person name="Willems A."/>
            <person name="Moreira F.M.S."/>
        </authorList>
    </citation>
    <scope>NUCLEOTIDE SEQUENCE [LARGE SCALE GENOMIC DNA]</scope>
    <source>
        <strain evidence="2 3">INPA54B</strain>
    </source>
</reference>
<evidence type="ECO:0000259" key="1">
    <source>
        <dbReference type="Pfam" id="PF00534"/>
    </source>
</evidence>
<gene>
    <name evidence="2" type="ORF">CVM73_08740</name>
</gene>
<comment type="caution">
    <text evidence="2">The sequence shown here is derived from an EMBL/GenBank/DDBJ whole genome shotgun (WGS) entry which is preliminary data.</text>
</comment>
<dbReference type="PANTHER" id="PTHR12526">
    <property type="entry name" value="GLYCOSYLTRANSFERASE"/>
    <property type="match status" value="1"/>
</dbReference>
<dbReference type="GO" id="GO:0016757">
    <property type="term" value="F:glycosyltransferase activity"/>
    <property type="evidence" value="ECO:0007669"/>
    <property type="project" value="InterPro"/>
</dbReference>
<keyword evidence="2" id="KW-0808">Transferase</keyword>
<dbReference type="Pfam" id="PF00534">
    <property type="entry name" value="Glycos_transf_1"/>
    <property type="match status" value="1"/>
</dbReference>
<proteinExistence type="predicted"/>
<name>A0A2M8RCU2_9BRAD</name>
<sequence length="380" mass="41805">MSSLHSIAFVWDNFGPMHVDRVDAVAAHFAGKRKVVGIEICSESDVYEWLSETGSKFRKITLFPQKQLGTIGTVERARKIVSACIKEKSTDIFLCHYDHPATFLAAVCLRALGRRVYAMGCSKFDDYQRTLWREVAKSFFYLPYGGGISSGKRARDYMRFLGIPERKISTEYNTLSIDRIRKLSGLEPAPGGIPFDQRHFTLVARFVPKKNIATALEAYALYRGTSEFPRDLHLCGSGPLENELKAQAERLQISPYVTFHGFLQTDGVAKLLGSTLALLLPSIEEQFGNVVIEAQAMGVPVILSDNCGARDNLVRSGVNGFVVEPDNPIGIAYFMGQVANNEPLYRRFATAATSTAALADSDQFAAGIAAITNCPPESGK</sequence>
<organism evidence="2 3">
    <name type="scientific">Bradyrhizobium forestalis</name>
    <dbReference type="NCBI Taxonomy" id="1419263"/>
    <lineage>
        <taxon>Bacteria</taxon>
        <taxon>Pseudomonadati</taxon>
        <taxon>Pseudomonadota</taxon>
        <taxon>Alphaproteobacteria</taxon>
        <taxon>Hyphomicrobiales</taxon>
        <taxon>Nitrobacteraceae</taxon>
        <taxon>Bradyrhizobium</taxon>
    </lineage>
</organism>
<evidence type="ECO:0000313" key="3">
    <source>
        <dbReference type="Proteomes" id="UP000231194"/>
    </source>
</evidence>
<dbReference type="EMBL" id="PGVG01000005">
    <property type="protein sequence ID" value="PJG55633.1"/>
    <property type="molecule type" value="Genomic_DNA"/>
</dbReference>
<evidence type="ECO:0000313" key="2">
    <source>
        <dbReference type="EMBL" id="PJG55633.1"/>
    </source>
</evidence>
<dbReference type="OrthoDB" id="503550at2"/>
<feature type="domain" description="Glycosyl transferase family 1" evidence="1">
    <location>
        <begin position="192"/>
        <end position="353"/>
    </location>
</feature>
<dbReference type="AlphaFoldDB" id="A0A2M8RCU2"/>
<dbReference type="Proteomes" id="UP000231194">
    <property type="component" value="Unassembled WGS sequence"/>
</dbReference>
<dbReference type="Gene3D" id="3.40.50.2000">
    <property type="entry name" value="Glycogen Phosphorylase B"/>
    <property type="match status" value="2"/>
</dbReference>
<protein>
    <submittedName>
        <fullName evidence="2">Glycosyl transferase family 1</fullName>
    </submittedName>
</protein>